<evidence type="ECO:0000256" key="1">
    <source>
        <dbReference type="ARBA" id="ARBA00022737"/>
    </source>
</evidence>
<dbReference type="Gene3D" id="1.25.40.20">
    <property type="entry name" value="Ankyrin repeat-containing domain"/>
    <property type="match status" value="5"/>
</dbReference>
<evidence type="ECO:0000259" key="4">
    <source>
        <dbReference type="PROSITE" id="PS50837"/>
    </source>
</evidence>
<feature type="domain" description="NACHT" evidence="4">
    <location>
        <begin position="56"/>
        <end position="202"/>
    </location>
</feature>
<dbReference type="InterPro" id="IPR027417">
    <property type="entry name" value="P-loop_NTPase"/>
</dbReference>
<keyword evidence="1" id="KW-0677">Repeat</keyword>
<dbReference type="PROSITE" id="PS50088">
    <property type="entry name" value="ANK_REPEAT"/>
    <property type="match status" value="4"/>
</dbReference>
<dbReference type="Gene3D" id="3.40.50.300">
    <property type="entry name" value="P-loop containing nucleotide triphosphate hydrolases"/>
    <property type="match status" value="1"/>
</dbReference>
<dbReference type="PANTHER" id="PTHR24126">
    <property type="entry name" value="ANKYRIN REPEAT, PH AND SEC7 DOMAIN CONTAINING PROTEIN SECG-RELATED"/>
    <property type="match status" value="1"/>
</dbReference>
<keyword evidence="6" id="KW-1185">Reference proteome</keyword>
<dbReference type="PROSITE" id="PS50837">
    <property type="entry name" value="NACHT"/>
    <property type="match status" value="1"/>
</dbReference>
<dbReference type="InterPro" id="IPR002110">
    <property type="entry name" value="Ankyrin_rpt"/>
</dbReference>
<feature type="repeat" description="ANK" evidence="3">
    <location>
        <begin position="1113"/>
        <end position="1145"/>
    </location>
</feature>
<feature type="repeat" description="ANK" evidence="3">
    <location>
        <begin position="552"/>
        <end position="578"/>
    </location>
</feature>
<comment type="caution">
    <text evidence="5">The sequence shown here is derived from an EMBL/GenBank/DDBJ whole genome shotgun (WGS) entry which is preliminary data.</text>
</comment>
<dbReference type="InterPro" id="IPR056884">
    <property type="entry name" value="NPHP3-like_N"/>
</dbReference>
<feature type="repeat" description="ANK" evidence="3">
    <location>
        <begin position="1023"/>
        <end position="1055"/>
    </location>
</feature>
<dbReference type="Pfam" id="PF12796">
    <property type="entry name" value="Ank_2"/>
    <property type="match status" value="1"/>
</dbReference>
<dbReference type="Pfam" id="PF00023">
    <property type="entry name" value="Ank"/>
    <property type="match status" value="2"/>
</dbReference>
<evidence type="ECO:0000256" key="2">
    <source>
        <dbReference type="ARBA" id="ARBA00023043"/>
    </source>
</evidence>
<dbReference type="SUPFAM" id="SSF48403">
    <property type="entry name" value="Ankyrin repeat"/>
    <property type="match status" value="2"/>
</dbReference>
<evidence type="ECO:0000256" key="3">
    <source>
        <dbReference type="PROSITE-ProRule" id="PRU00023"/>
    </source>
</evidence>
<evidence type="ECO:0000313" key="5">
    <source>
        <dbReference type="EMBL" id="TEA18480.1"/>
    </source>
</evidence>
<dbReference type="AlphaFoldDB" id="A0A4R8TJL2"/>
<protein>
    <submittedName>
        <fullName evidence="5">Ankyrin-1</fullName>
    </submittedName>
</protein>
<feature type="repeat" description="ANK" evidence="3">
    <location>
        <begin position="1056"/>
        <end position="1088"/>
    </location>
</feature>
<sequence length="1193" mass="132781">MTTSSPNDDSRCVDAFKSDVDHVAQKDRNYVCAPDTGNWFFHHPEYESFQTAREPRMLLVTAEAGGGKSTAMRTLVDNLQASSKSPLVAYFFFKDDDDRLRSYQEALSSLIHQLLLQDRELSQCAREVYRKHGDAVRQRIAEMWQVLLNMAMESKRDVFCILDAVDECAAPGMQQLLVDLANVFQKLAQPTTRLKVVMSSRPYEDINVFHEKLFSHDYFRHLAGEDARVQSDIRAVIRFKTQQLAQQKGLSQTIQDVLIKRMSEQNVRTRSFLAVQVPFDLLSSHAEVRKGVTEQTISNILAEIPQHLGDQFEEMLARSHDKEHAWKLLCVILAARRTIKIHEFKVIYALTQSRSTTVDRPRSPQDNVPFWEAEDGYELIDAFHVAFGEHHLTSINQAVKAMEKGDKDRGSMLSKHVPQSTLIWTCITEGAPSALRNVLASIASLDWLDDLPEQIMYPRKKWHGWSSRTGEDLRKDRQKGWTQPWPPSFATIARAGASKEELFEVVAEWVESFPTTADHAQRVWEAGGFLIPSLSRRLVQAGASIHTEMWKEGRTALQIAATFWEHDLIATLLDLGADPLHCSDNGYTALHWMFHREESLDTDQNSAPMLNSQRKKAYTGNPRYRRSKISGSVKALCRRISSQESALDPSSKGKTPLMLAVKCSATATETLLSEGADPDKGDDRGRTPLMHFFRGQLAGRSITILQLLLKSRADVRAADSSGKTVLGYWANRITNNSLSNLYPGSNFYNKAFNELASLGALSERNVLVKELTSLDVPLVVAARLGNARLCWALLDTGADPDKHGITADSPLGWNSGSVSSNLEDLAWNPVMVALQAKAYVTTAILLAYGANLTFELPKRRRARFNKFRIRISGLTPLHLAVGGNERHGWSSTEIGLSSGGYSKGCSFAAVANPDYPVSKMSPMEMLAKRQNEDHARYRAEEFKSESSDSEFEMQRFAFANDSTGAEKVPFDSLFGGLKFTSKTPCHSLLESVISNLQASTDRQETLVLYMLRNGASVNARTVENITPLIASVEAGNLKIVKVLLDHGADPNISGAGGGTPLMIAANNGRRDLVEVLLASGANPSAQTDQVTPDRCVCASFVKKSSFIFDRCYAPLTALVVATERGHVDVVETLIANGADLNLRIVHHAHGRLPFKKKRFRLYTPSSSYSESEPEPERWEGHISVGTALTWARG</sequence>
<dbReference type="PRINTS" id="PR01415">
    <property type="entry name" value="ANKYRIN"/>
</dbReference>
<dbReference type="InterPro" id="IPR036770">
    <property type="entry name" value="Ankyrin_rpt-contain_sf"/>
</dbReference>
<accession>A0A4R8TJL2</accession>
<gene>
    <name evidence="5" type="primary">ANK1-1</name>
    <name evidence="5" type="ORF">C8034_v009545</name>
</gene>
<keyword evidence="2 3" id="KW-0040">ANK repeat</keyword>
<name>A0A4R8TJL2_9PEZI</name>
<proteinExistence type="predicted"/>
<dbReference type="SUPFAM" id="SSF52540">
    <property type="entry name" value="P-loop containing nucleoside triphosphate hydrolases"/>
    <property type="match status" value="1"/>
</dbReference>
<organism evidence="5 6">
    <name type="scientific">Colletotrichum sidae</name>
    <dbReference type="NCBI Taxonomy" id="1347389"/>
    <lineage>
        <taxon>Eukaryota</taxon>
        <taxon>Fungi</taxon>
        <taxon>Dikarya</taxon>
        <taxon>Ascomycota</taxon>
        <taxon>Pezizomycotina</taxon>
        <taxon>Sordariomycetes</taxon>
        <taxon>Hypocreomycetidae</taxon>
        <taxon>Glomerellales</taxon>
        <taxon>Glomerellaceae</taxon>
        <taxon>Colletotrichum</taxon>
        <taxon>Colletotrichum orbiculare species complex</taxon>
    </lineage>
</organism>
<dbReference type="SMART" id="SM00248">
    <property type="entry name" value="ANK"/>
    <property type="match status" value="9"/>
</dbReference>
<dbReference type="Proteomes" id="UP000295604">
    <property type="component" value="Unassembled WGS sequence"/>
</dbReference>
<reference evidence="5 6" key="1">
    <citation type="submission" date="2018-11" db="EMBL/GenBank/DDBJ databases">
        <title>Genome sequence and assembly of Colletotrichum sidae.</title>
        <authorList>
            <person name="Gan P."/>
            <person name="Shirasu K."/>
        </authorList>
    </citation>
    <scope>NUCLEOTIDE SEQUENCE [LARGE SCALE GENOMIC DNA]</scope>
    <source>
        <strain evidence="5 6">CBS 518.97</strain>
    </source>
</reference>
<dbReference type="EMBL" id="QAPF01000064">
    <property type="protein sequence ID" value="TEA18480.1"/>
    <property type="molecule type" value="Genomic_DNA"/>
</dbReference>
<dbReference type="PROSITE" id="PS50297">
    <property type="entry name" value="ANK_REP_REGION"/>
    <property type="match status" value="4"/>
</dbReference>
<evidence type="ECO:0000313" key="6">
    <source>
        <dbReference type="Proteomes" id="UP000295604"/>
    </source>
</evidence>
<dbReference type="Pfam" id="PF24883">
    <property type="entry name" value="NPHP3_N"/>
    <property type="match status" value="1"/>
</dbReference>
<dbReference type="InterPro" id="IPR007111">
    <property type="entry name" value="NACHT_NTPase"/>
</dbReference>
<dbReference type="PANTHER" id="PTHR24126:SF14">
    <property type="entry name" value="ANK_REP_REGION DOMAIN-CONTAINING PROTEIN"/>
    <property type="match status" value="1"/>
</dbReference>